<dbReference type="EMBL" id="WIXP02000008">
    <property type="protein sequence ID" value="KAF6206462.1"/>
    <property type="molecule type" value="Genomic_DNA"/>
</dbReference>
<feature type="region of interest" description="Disordered" evidence="7">
    <location>
        <begin position="325"/>
        <end position="462"/>
    </location>
</feature>
<evidence type="ECO:0000256" key="3">
    <source>
        <dbReference type="ARBA" id="ARBA00022553"/>
    </source>
</evidence>
<feature type="region of interest" description="Disordered" evidence="7">
    <location>
        <begin position="259"/>
        <end position="286"/>
    </location>
</feature>
<evidence type="ECO:0000313" key="8">
    <source>
        <dbReference type="EMBL" id="KAF6206462.1"/>
    </source>
</evidence>
<dbReference type="GO" id="GO:0031175">
    <property type="term" value="P:neuron projection development"/>
    <property type="evidence" value="ECO:0007669"/>
    <property type="project" value="TreeGrafter"/>
</dbReference>
<dbReference type="PANTHER" id="PTHR11501:SF18">
    <property type="entry name" value="MICROTUBULE-ASSOCIATED PROTEIN"/>
    <property type="match status" value="1"/>
</dbReference>
<evidence type="ECO:0000256" key="1">
    <source>
        <dbReference type="ARBA" id="ARBA00004245"/>
    </source>
</evidence>
<dbReference type="GO" id="GO:0005874">
    <property type="term" value="C:microtubule"/>
    <property type="evidence" value="ECO:0007669"/>
    <property type="project" value="UniProtKB-KW"/>
</dbReference>
<keyword evidence="5 6" id="KW-0206">Cytoskeleton</keyword>
<feature type="compositionally biased region" description="Low complexity" evidence="7">
    <location>
        <begin position="342"/>
        <end position="356"/>
    </location>
</feature>
<evidence type="ECO:0000256" key="4">
    <source>
        <dbReference type="ARBA" id="ARBA00022737"/>
    </source>
</evidence>
<dbReference type="InterPro" id="IPR027324">
    <property type="entry name" value="MAP2/MAP4/Tau"/>
</dbReference>
<feature type="compositionally biased region" description="Polar residues" evidence="7">
    <location>
        <begin position="44"/>
        <end position="76"/>
    </location>
</feature>
<feature type="compositionally biased region" description="Basic and acidic residues" evidence="7">
    <location>
        <begin position="259"/>
        <end position="273"/>
    </location>
</feature>
<evidence type="ECO:0000313" key="9">
    <source>
        <dbReference type="Proteomes" id="UP000466442"/>
    </source>
</evidence>
<keyword evidence="9" id="KW-1185">Reference proteome</keyword>
<comment type="subcellular location">
    <subcellularLocation>
        <location evidence="1 6">Cytoplasm</location>
        <location evidence="1 6">Cytoskeleton</location>
    </subcellularLocation>
</comment>
<name>A0A8S9XBR2_APOLU</name>
<dbReference type="AlphaFoldDB" id="A0A8S9XBR2"/>
<evidence type="ECO:0000256" key="5">
    <source>
        <dbReference type="ARBA" id="ARBA00023212"/>
    </source>
</evidence>
<evidence type="ECO:0000256" key="7">
    <source>
        <dbReference type="SAM" id="MobiDB-lite"/>
    </source>
</evidence>
<dbReference type="PROSITE" id="PS51491">
    <property type="entry name" value="TAU_MAP_2"/>
    <property type="match status" value="4"/>
</dbReference>
<keyword evidence="2 6" id="KW-0963">Cytoplasm</keyword>
<dbReference type="Pfam" id="PF00418">
    <property type="entry name" value="Tubulin-binding"/>
    <property type="match status" value="4"/>
</dbReference>
<feature type="compositionally biased region" description="Polar residues" evidence="7">
    <location>
        <begin position="325"/>
        <end position="337"/>
    </location>
</feature>
<keyword evidence="3" id="KW-0597">Phosphoprotein</keyword>
<protein>
    <recommendedName>
        <fullName evidence="6">Microtubule-associated protein</fullName>
    </recommendedName>
</protein>
<feature type="region of interest" description="Disordered" evidence="7">
    <location>
        <begin position="1"/>
        <end position="114"/>
    </location>
</feature>
<dbReference type="Proteomes" id="UP000466442">
    <property type="component" value="Unassembled WGS sequence"/>
</dbReference>
<dbReference type="PROSITE" id="PS00229">
    <property type="entry name" value="TAU_MAP_1"/>
    <property type="match status" value="2"/>
</dbReference>
<dbReference type="InterPro" id="IPR001084">
    <property type="entry name" value="MAP_tubulin-bd_rpt"/>
</dbReference>
<feature type="compositionally biased region" description="Basic and acidic residues" evidence="7">
    <location>
        <begin position="450"/>
        <end position="462"/>
    </location>
</feature>
<evidence type="ECO:0000256" key="6">
    <source>
        <dbReference type="RuleBase" id="RU000686"/>
    </source>
</evidence>
<dbReference type="GO" id="GO:0000226">
    <property type="term" value="P:microtubule cytoskeleton organization"/>
    <property type="evidence" value="ECO:0007669"/>
    <property type="project" value="TreeGrafter"/>
</dbReference>
<feature type="region of interest" description="Disordered" evidence="7">
    <location>
        <begin position="127"/>
        <end position="146"/>
    </location>
</feature>
<evidence type="ECO:0000256" key="2">
    <source>
        <dbReference type="ARBA" id="ARBA00022490"/>
    </source>
</evidence>
<feature type="compositionally biased region" description="Polar residues" evidence="7">
    <location>
        <begin position="380"/>
        <end position="390"/>
    </location>
</feature>
<keyword evidence="6" id="KW-0493">Microtubule</keyword>
<keyword evidence="4" id="KW-0677">Repeat</keyword>
<dbReference type="GO" id="GO:0008017">
    <property type="term" value="F:microtubule binding"/>
    <property type="evidence" value="ECO:0007669"/>
    <property type="project" value="InterPro"/>
</dbReference>
<organism evidence="8 9">
    <name type="scientific">Apolygus lucorum</name>
    <name type="common">Small green plant bug</name>
    <name type="synonym">Lygocoris lucorum</name>
    <dbReference type="NCBI Taxonomy" id="248454"/>
    <lineage>
        <taxon>Eukaryota</taxon>
        <taxon>Metazoa</taxon>
        <taxon>Ecdysozoa</taxon>
        <taxon>Arthropoda</taxon>
        <taxon>Hexapoda</taxon>
        <taxon>Insecta</taxon>
        <taxon>Pterygota</taxon>
        <taxon>Neoptera</taxon>
        <taxon>Paraneoptera</taxon>
        <taxon>Hemiptera</taxon>
        <taxon>Heteroptera</taxon>
        <taxon>Panheteroptera</taxon>
        <taxon>Cimicomorpha</taxon>
        <taxon>Miridae</taxon>
        <taxon>Mirini</taxon>
        <taxon>Apolygus</taxon>
    </lineage>
</organism>
<reference evidence="8" key="1">
    <citation type="journal article" date="2021" name="Mol. Ecol. Resour.">
        <title>Apolygus lucorum genome provides insights into omnivorousness and mesophyll feeding.</title>
        <authorList>
            <person name="Liu Y."/>
            <person name="Liu H."/>
            <person name="Wang H."/>
            <person name="Huang T."/>
            <person name="Liu B."/>
            <person name="Yang B."/>
            <person name="Yin L."/>
            <person name="Li B."/>
            <person name="Zhang Y."/>
            <person name="Zhang S."/>
            <person name="Jiang F."/>
            <person name="Zhang X."/>
            <person name="Ren Y."/>
            <person name="Wang B."/>
            <person name="Wang S."/>
            <person name="Lu Y."/>
            <person name="Wu K."/>
            <person name="Fan W."/>
            <person name="Wang G."/>
        </authorList>
    </citation>
    <scope>NUCLEOTIDE SEQUENCE</scope>
    <source>
        <strain evidence="8">12Hb</strain>
    </source>
</reference>
<accession>A0A8S9XBR2</accession>
<proteinExistence type="predicted"/>
<feature type="compositionally biased region" description="Basic and acidic residues" evidence="7">
    <location>
        <begin position="391"/>
        <end position="419"/>
    </location>
</feature>
<sequence length="462" mass="51156">FTPPNKHLKDVEDSSSRNGDSKTPRDTKKSSKLRVRIQEPTEVLTESRNLQRSSSASRRENLSQSTTQNQSPNPTKHISKRLVKDLSLKFQHTPKTPVYSTQSTPDLEHRSHHSPEYEYVFVRRTSNETSHKRRGKFHSFSSFDSGTSERIKLPMNKVQVGAAPSPNLKVVKSKIGSLENAKHKPGGGQIKIESRKLDFKAGPRIEAKNDTYSPGGGEKKIQQVKLQWNAKSKIGSLENATHKPGGGDKKIESLKLDFKDKAKPKVGSKDNLKHVPGGGQVKIEDQKLDIKAQSRVGSLDNVKYKPGGGEVKIFDDKEYMKNVMGSTSDVHSASNQARRTSRSSSSSRTRLSGSKSGTRENLTDDLYSPEKPQSKPLTKPTDQNSNQLNRAHNDSKDEPKAELDTKDVTHALDDKKPPLKDGGAALPNNLGEPPSGPHREDLHAAVIEKSQIEMPEKELTKP</sequence>
<comment type="caution">
    <text evidence="8">The sequence shown here is derived from an EMBL/GenBank/DDBJ whole genome shotgun (WGS) entry which is preliminary data.</text>
</comment>
<gene>
    <name evidence="8" type="ORF">GE061_017695</name>
</gene>
<feature type="non-terminal residue" evidence="8">
    <location>
        <position position="1"/>
    </location>
</feature>
<feature type="compositionally biased region" description="Basic and acidic residues" evidence="7">
    <location>
        <begin position="7"/>
        <end position="29"/>
    </location>
</feature>
<dbReference type="GO" id="GO:0043005">
    <property type="term" value="C:neuron projection"/>
    <property type="evidence" value="ECO:0007669"/>
    <property type="project" value="TreeGrafter"/>
</dbReference>
<dbReference type="PANTHER" id="PTHR11501">
    <property type="entry name" value="MICROTUBULE-ASSOCIATED PROTEIN"/>
    <property type="match status" value="1"/>
</dbReference>
<dbReference type="OrthoDB" id="9378527at2759"/>